<proteinExistence type="predicted"/>
<dbReference type="GO" id="GO:0000981">
    <property type="term" value="F:DNA-binding transcription factor activity, RNA polymerase II-specific"/>
    <property type="evidence" value="ECO:0007669"/>
    <property type="project" value="InterPro"/>
</dbReference>
<reference evidence="4 5" key="1">
    <citation type="journal article" date="2018" name="Front. Microbiol.">
        <title>Genome-Wide Analysis of Corynespora cassiicola Leaf Fall Disease Putative Effectors.</title>
        <authorList>
            <person name="Lopez D."/>
            <person name="Ribeiro S."/>
            <person name="Label P."/>
            <person name="Fumanal B."/>
            <person name="Venisse J.S."/>
            <person name="Kohler A."/>
            <person name="de Oliveira R.R."/>
            <person name="Labutti K."/>
            <person name="Lipzen A."/>
            <person name="Lail K."/>
            <person name="Bauer D."/>
            <person name="Ohm R.A."/>
            <person name="Barry K.W."/>
            <person name="Spatafora J."/>
            <person name="Grigoriev I.V."/>
            <person name="Martin F.M."/>
            <person name="Pujade-Renaud V."/>
        </authorList>
    </citation>
    <scope>NUCLEOTIDE SEQUENCE [LARGE SCALE GENOMIC DNA]</scope>
    <source>
        <strain evidence="4 5">Philippines</strain>
    </source>
</reference>
<dbReference type="GO" id="GO:0045944">
    <property type="term" value="P:positive regulation of transcription by RNA polymerase II"/>
    <property type="evidence" value="ECO:0007669"/>
    <property type="project" value="TreeGrafter"/>
</dbReference>
<evidence type="ECO:0000256" key="1">
    <source>
        <dbReference type="ARBA" id="ARBA00004123"/>
    </source>
</evidence>
<dbReference type="CDD" id="cd00067">
    <property type="entry name" value="GAL4"/>
    <property type="match status" value="1"/>
</dbReference>
<dbReference type="InterPro" id="IPR001138">
    <property type="entry name" value="Zn2Cys6_DnaBD"/>
</dbReference>
<keyword evidence="2" id="KW-0539">Nucleus</keyword>
<feature type="compositionally biased region" description="Polar residues" evidence="3">
    <location>
        <begin position="1"/>
        <end position="20"/>
    </location>
</feature>
<dbReference type="InterPro" id="IPR036864">
    <property type="entry name" value="Zn2-C6_fun-type_DNA-bd_sf"/>
</dbReference>
<dbReference type="Pfam" id="PF11951">
    <property type="entry name" value="Fungal_trans_2"/>
    <property type="match status" value="1"/>
</dbReference>
<comment type="subcellular location">
    <subcellularLocation>
        <location evidence="1">Nucleus</location>
    </subcellularLocation>
</comment>
<name>A0A2T2NJ73_CORCC</name>
<feature type="region of interest" description="Disordered" evidence="3">
    <location>
        <begin position="1"/>
        <end position="69"/>
    </location>
</feature>
<protein>
    <recommendedName>
        <fullName evidence="6">Zn(2)-C6 fungal-type domain-containing protein</fullName>
    </recommendedName>
</protein>
<dbReference type="GO" id="GO:0000976">
    <property type="term" value="F:transcription cis-regulatory region binding"/>
    <property type="evidence" value="ECO:0007669"/>
    <property type="project" value="TreeGrafter"/>
</dbReference>
<dbReference type="SUPFAM" id="SSF57701">
    <property type="entry name" value="Zn2/Cys6 DNA-binding domain"/>
    <property type="match status" value="1"/>
</dbReference>
<accession>A0A2T2NJ73</accession>
<dbReference type="PANTHER" id="PTHR37534:SF49">
    <property type="entry name" value="LYSINE BIOSYNTHESIS REGULATORY PROTEIN LYS14"/>
    <property type="match status" value="1"/>
</dbReference>
<organism evidence="4 5">
    <name type="scientific">Corynespora cassiicola Philippines</name>
    <dbReference type="NCBI Taxonomy" id="1448308"/>
    <lineage>
        <taxon>Eukaryota</taxon>
        <taxon>Fungi</taxon>
        <taxon>Dikarya</taxon>
        <taxon>Ascomycota</taxon>
        <taxon>Pezizomycotina</taxon>
        <taxon>Dothideomycetes</taxon>
        <taxon>Pleosporomycetidae</taxon>
        <taxon>Pleosporales</taxon>
        <taxon>Corynesporascaceae</taxon>
        <taxon>Corynespora</taxon>
    </lineage>
</organism>
<dbReference type="OrthoDB" id="648861at2759"/>
<dbReference type="STRING" id="1448308.A0A2T2NJ73"/>
<dbReference type="AlphaFoldDB" id="A0A2T2NJ73"/>
<evidence type="ECO:0000256" key="3">
    <source>
        <dbReference type="SAM" id="MobiDB-lite"/>
    </source>
</evidence>
<dbReference type="GO" id="GO:0008270">
    <property type="term" value="F:zinc ion binding"/>
    <property type="evidence" value="ECO:0007669"/>
    <property type="project" value="InterPro"/>
</dbReference>
<keyword evidence="5" id="KW-1185">Reference proteome</keyword>
<dbReference type="EMBL" id="KZ678137">
    <property type="protein sequence ID" value="PSN65450.1"/>
    <property type="molecule type" value="Genomic_DNA"/>
</dbReference>
<dbReference type="Proteomes" id="UP000240883">
    <property type="component" value="Unassembled WGS sequence"/>
</dbReference>
<sequence>MSQTTPHEQQPSTPANTEPQQPRPARSKNGCNACRRRKVRCNEQRPRTSTQSQATASPQLPSSNPSFNQEFVAFNGTPIHQNAFFDFSGPLGMGTWDEAMLLSPNSWPADPSMAGTHPPLEIVPQPIHQLAYGQPPPTAQEIQSLRHSGSISSIPERTAPHPHDPNSTSPFSTEGAPNVAIDEDFLVNTFLQMLMPPILTPVEIGPKWASTRAFFGSMASESSMVRSAIMAFAAMQIQRSGMGSSSDVKADWRPLYENASRHLSGVLNKRGKDGDTKGNEGLKHILASIFLLTYTDLLTETLPRAHANLREAYNLIQNANKSTFSVPERRLISWLRLLDARAVSTAGGEGLFLADTDETLFDASPAANPASEPETLDTEIEEILFDVLYHPGIVFYQKVQSFVGRITRIDPWHRSRGTVQDETEVMALAAQISKDLHDLYGQRPALMDHAVAGNLTEKHLAKNLAAALTRSFRTYLANYYASFLHLHRVAYVQYPKTKDVNSAIANIKRLSHLMADTDEALPVNLLWPLLMWGCEEESLEERRWIVDKIRGLESIATNAKSTADLLEEVHRRQDEGKRRVDVRSVSQEYFASHHFAIV</sequence>
<dbReference type="InterPro" id="IPR021858">
    <property type="entry name" value="Fun_TF"/>
</dbReference>
<evidence type="ECO:0008006" key="6">
    <source>
        <dbReference type="Google" id="ProtNLM"/>
    </source>
</evidence>
<gene>
    <name evidence="4" type="ORF">BS50DRAFT_601833</name>
</gene>
<evidence type="ECO:0000313" key="4">
    <source>
        <dbReference type="EMBL" id="PSN65450.1"/>
    </source>
</evidence>
<feature type="compositionally biased region" description="Polar residues" evidence="3">
    <location>
        <begin position="47"/>
        <end position="69"/>
    </location>
</feature>
<evidence type="ECO:0000256" key="2">
    <source>
        <dbReference type="ARBA" id="ARBA00023242"/>
    </source>
</evidence>
<evidence type="ECO:0000313" key="5">
    <source>
        <dbReference type="Proteomes" id="UP000240883"/>
    </source>
</evidence>
<feature type="compositionally biased region" description="Polar residues" evidence="3">
    <location>
        <begin position="140"/>
        <end position="155"/>
    </location>
</feature>
<dbReference type="GO" id="GO:0005634">
    <property type="term" value="C:nucleus"/>
    <property type="evidence" value="ECO:0007669"/>
    <property type="project" value="UniProtKB-SubCell"/>
</dbReference>
<feature type="region of interest" description="Disordered" evidence="3">
    <location>
        <begin position="132"/>
        <end position="175"/>
    </location>
</feature>
<dbReference type="PANTHER" id="PTHR37534">
    <property type="entry name" value="TRANSCRIPTIONAL ACTIVATOR PROTEIN UGA3"/>
    <property type="match status" value="1"/>
</dbReference>